<sequence length="216" mass="24103">MAKTAATSRFLLFFFLLFLTTAPKPSHSLVYSQYRTFVSLAQSLTTRVANLRASRGDFTGSRRAKDIAEQLERGLGLGLWGFTWSVGWDYVKNYAWREVSYDDLYGAITDANELLRRLGELTRTDSGADSAEWVGRNYQNVLGISSSLLKRLLNVFRQSGTLRKVVETVETEVVDGGFLKDCLEVGTNDLKGLLQIVKDLASQFYSSSSGNDGRDL</sequence>
<organism evidence="2 4">
    <name type="scientific">Carya illinoinensis</name>
    <name type="common">Pecan</name>
    <dbReference type="NCBI Taxonomy" id="32201"/>
    <lineage>
        <taxon>Eukaryota</taxon>
        <taxon>Viridiplantae</taxon>
        <taxon>Streptophyta</taxon>
        <taxon>Embryophyta</taxon>
        <taxon>Tracheophyta</taxon>
        <taxon>Spermatophyta</taxon>
        <taxon>Magnoliopsida</taxon>
        <taxon>eudicotyledons</taxon>
        <taxon>Gunneridae</taxon>
        <taxon>Pentapetalae</taxon>
        <taxon>rosids</taxon>
        <taxon>fabids</taxon>
        <taxon>Fagales</taxon>
        <taxon>Juglandaceae</taxon>
        <taxon>Carya</taxon>
    </lineage>
</organism>
<feature type="chain" id="PRO_5035775280" evidence="1">
    <location>
        <begin position="29"/>
        <end position="216"/>
    </location>
</feature>
<gene>
    <name evidence="2" type="ORF">CIPAW_09G132600</name>
    <name evidence="3" type="ORF">I3842_09G130400</name>
</gene>
<reference evidence="2" key="1">
    <citation type="submission" date="2020-12" db="EMBL/GenBank/DDBJ databases">
        <title>WGS assembly of Carya illinoinensis cv. Pawnee.</title>
        <authorList>
            <person name="Platts A."/>
            <person name="Shu S."/>
            <person name="Wright S."/>
            <person name="Barry K."/>
            <person name="Edger P."/>
            <person name="Pires J.C."/>
            <person name="Schmutz J."/>
        </authorList>
    </citation>
    <scope>NUCLEOTIDE SEQUENCE</scope>
    <source>
        <tissue evidence="2">Leaf</tissue>
    </source>
</reference>
<name>A0A8T1PKF1_CARIL</name>
<dbReference type="EMBL" id="CM031817">
    <property type="protein sequence ID" value="KAG6642294.1"/>
    <property type="molecule type" value="Genomic_DNA"/>
</dbReference>
<dbReference type="Proteomes" id="UP000811609">
    <property type="component" value="Chromosome 9"/>
</dbReference>
<keyword evidence="4" id="KW-1185">Reference proteome</keyword>
<accession>A0A8T1PKF1</accession>
<reference evidence="3" key="2">
    <citation type="submission" date="2021-01" db="EMBL/GenBank/DDBJ databases">
        <authorList>
            <person name="Lovell J.T."/>
            <person name="Bentley N."/>
            <person name="Bhattarai G."/>
            <person name="Jenkins J.W."/>
            <person name="Sreedasyam A."/>
            <person name="Alarcon Y."/>
            <person name="Bock C."/>
            <person name="Boston L."/>
            <person name="Carlson J."/>
            <person name="Cervantes K."/>
            <person name="Clermont K."/>
            <person name="Krom N."/>
            <person name="Kubenka K."/>
            <person name="Mamidi S."/>
            <person name="Mattison C."/>
            <person name="Monteros M."/>
            <person name="Pisani C."/>
            <person name="Plott C."/>
            <person name="Rajasekar S."/>
            <person name="Rhein H.S."/>
            <person name="Rohla C."/>
            <person name="Song M."/>
            <person name="Hilaire R.S."/>
            <person name="Shu S."/>
            <person name="Wells L."/>
            <person name="Wang X."/>
            <person name="Webber J."/>
            <person name="Heerema R.J."/>
            <person name="Klein P."/>
            <person name="Conner P."/>
            <person name="Grauke L."/>
            <person name="Grimwood J."/>
            <person name="Schmutz J."/>
            <person name="Randall J.J."/>
        </authorList>
    </citation>
    <scope>NUCLEOTIDE SEQUENCE</scope>
    <source>
        <tissue evidence="3">Leaf</tissue>
    </source>
</reference>
<dbReference type="EMBL" id="CM031833">
    <property type="protein sequence ID" value="KAG6696101.1"/>
    <property type="molecule type" value="Genomic_DNA"/>
</dbReference>
<comment type="caution">
    <text evidence="2">The sequence shown here is derived from an EMBL/GenBank/DDBJ whole genome shotgun (WGS) entry which is preliminary data.</text>
</comment>
<proteinExistence type="predicted"/>
<dbReference type="AlphaFoldDB" id="A0A8T1PKF1"/>
<protein>
    <submittedName>
        <fullName evidence="2">Uncharacterized protein</fullName>
    </submittedName>
</protein>
<dbReference type="PANTHER" id="PTHR36806">
    <property type="entry name" value="ADENINE PHOSPHORIBOSYLTRANSFERASE"/>
    <property type="match status" value="1"/>
</dbReference>
<feature type="signal peptide" evidence="1">
    <location>
        <begin position="1"/>
        <end position="28"/>
    </location>
</feature>
<evidence type="ECO:0000313" key="4">
    <source>
        <dbReference type="Proteomes" id="UP000811609"/>
    </source>
</evidence>
<dbReference type="Proteomes" id="UP000811246">
    <property type="component" value="Chromosome 9"/>
</dbReference>
<evidence type="ECO:0000313" key="3">
    <source>
        <dbReference type="EMBL" id="KAG6696101.1"/>
    </source>
</evidence>
<evidence type="ECO:0000256" key="1">
    <source>
        <dbReference type="SAM" id="SignalP"/>
    </source>
</evidence>
<keyword evidence="1" id="KW-0732">Signal</keyword>
<evidence type="ECO:0000313" key="2">
    <source>
        <dbReference type="EMBL" id="KAG6642294.1"/>
    </source>
</evidence>